<dbReference type="PROSITE" id="PS50928">
    <property type="entry name" value="ABC_TM1"/>
    <property type="match status" value="1"/>
</dbReference>
<dbReference type="Proteomes" id="UP000317638">
    <property type="component" value="Unassembled WGS sequence"/>
</dbReference>
<dbReference type="AlphaFoldDB" id="A0A553JYF7"/>
<dbReference type="Pfam" id="PF19300">
    <property type="entry name" value="BPD_transp_1_N"/>
    <property type="match status" value="1"/>
</dbReference>
<dbReference type="GO" id="GO:0071916">
    <property type="term" value="F:dipeptide transmembrane transporter activity"/>
    <property type="evidence" value="ECO:0007669"/>
    <property type="project" value="TreeGrafter"/>
</dbReference>
<dbReference type="InterPro" id="IPR000515">
    <property type="entry name" value="MetI-like"/>
</dbReference>
<evidence type="ECO:0000259" key="8">
    <source>
        <dbReference type="PROSITE" id="PS50928"/>
    </source>
</evidence>
<dbReference type="EMBL" id="VKKG01000005">
    <property type="protein sequence ID" value="TRY17480.1"/>
    <property type="molecule type" value="Genomic_DNA"/>
</dbReference>
<dbReference type="GO" id="GO:0005886">
    <property type="term" value="C:plasma membrane"/>
    <property type="evidence" value="ECO:0007669"/>
    <property type="project" value="UniProtKB-SubCell"/>
</dbReference>
<evidence type="ECO:0000256" key="5">
    <source>
        <dbReference type="ARBA" id="ARBA00022989"/>
    </source>
</evidence>
<protein>
    <submittedName>
        <fullName evidence="9">ABC transporter permease</fullName>
    </submittedName>
</protein>
<keyword evidence="6 7" id="KW-0472">Membrane</keyword>
<proteinExistence type="inferred from homology"/>
<keyword evidence="3" id="KW-1003">Cell membrane</keyword>
<sequence>MSLLRSLGLRVLGLLASLLVASVLIFLTTNALPGDIAQVILGTNAAPGELEALRERLGLNRPLTVRYLEWIAGVVQGDFGTSMISGRDVVGLIAPRLEVSVSLTVLGMLLAVALSIPMGAFAAMRRRRTSGLVVSTISQVGLAVPSFWAGIWLVIIFAVYLRWFPAGGYVSIWVDPLLWAWHLVLPVTALAIVQASLLSRYVRSSVVEVLGEDWFRTARSIGWSRVGALLRHGARNAGMSLLTVVGLQLATVLVGAIIIEQVFAMQGLGSRLLLAVSQRDLVVVQAVVLLLVSAVLVINFLVDMTYQVLDPRIRRVGEAA</sequence>
<comment type="caution">
    <text evidence="9">The sequence shown here is derived from an EMBL/GenBank/DDBJ whole genome shotgun (WGS) entry which is preliminary data.</text>
</comment>
<dbReference type="SUPFAM" id="SSF161098">
    <property type="entry name" value="MetI-like"/>
    <property type="match status" value="1"/>
</dbReference>
<feature type="transmembrane region" description="Helical" evidence="7">
    <location>
        <begin position="241"/>
        <end position="263"/>
    </location>
</feature>
<comment type="subcellular location">
    <subcellularLocation>
        <location evidence="1 7">Cell membrane</location>
        <topology evidence="1 7">Multi-pass membrane protein</topology>
    </subcellularLocation>
</comment>
<accession>A0A553JYF7</accession>
<keyword evidence="5 7" id="KW-1133">Transmembrane helix</keyword>
<feature type="transmembrane region" description="Helical" evidence="7">
    <location>
        <begin position="283"/>
        <end position="302"/>
    </location>
</feature>
<feature type="transmembrane region" description="Helical" evidence="7">
    <location>
        <begin position="7"/>
        <end position="27"/>
    </location>
</feature>
<dbReference type="InterPro" id="IPR045621">
    <property type="entry name" value="BPD_transp_1_N"/>
</dbReference>
<dbReference type="Gene3D" id="1.10.3720.10">
    <property type="entry name" value="MetI-like"/>
    <property type="match status" value="1"/>
</dbReference>
<feature type="domain" description="ABC transmembrane type-1" evidence="8">
    <location>
        <begin position="97"/>
        <end position="302"/>
    </location>
</feature>
<evidence type="ECO:0000256" key="7">
    <source>
        <dbReference type="RuleBase" id="RU363032"/>
    </source>
</evidence>
<organism evidence="9 10">
    <name type="scientific">Tessaracoccus rhinocerotis</name>
    <dbReference type="NCBI Taxonomy" id="1689449"/>
    <lineage>
        <taxon>Bacteria</taxon>
        <taxon>Bacillati</taxon>
        <taxon>Actinomycetota</taxon>
        <taxon>Actinomycetes</taxon>
        <taxon>Propionibacteriales</taxon>
        <taxon>Propionibacteriaceae</taxon>
        <taxon>Tessaracoccus</taxon>
    </lineage>
</organism>
<feature type="transmembrane region" description="Helical" evidence="7">
    <location>
        <begin position="179"/>
        <end position="198"/>
    </location>
</feature>
<evidence type="ECO:0000256" key="2">
    <source>
        <dbReference type="ARBA" id="ARBA00022448"/>
    </source>
</evidence>
<evidence type="ECO:0000313" key="10">
    <source>
        <dbReference type="Proteomes" id="UP000317638"/>
    </source>
</evidence>
<evidence type="ECO:0000256" key="4">
    <source>
        <dbReference type="ARBA" id="ARBA00022692"/>
    </source>
</evidence>
<dbReference type="PANTHER" id="PTHR43163:SF6">
    <property type="entry name" value="DIPEPTIDE TRANSPORT SYSTEM PERMEASE PROTEIN DPPB-RELATED"/>
    <property type="match status" value="1"/>
</dbReference>
<keyword evidence="10" id="KW-1185">Reference proteome</keyword>
<gene>
    <name evidence="9" type="ORF">FOJ82_13220</name>
</gene>
<dbReference type="CDD" id="cd06261">
    <property type="entry name" value="TM_PBP2"/>
    <property type="match status" value="1"/>
</dbReference>
<evidence type="ECO:0000313" key="9">
    <source>
        <dbReference type="EMBL" id="TRY17480.1"/>
    </source>
</evidence>
<evidence type="ECO:0000256" key="3">
    <source>
        <dbReference type="ARBA" id="ARBA00022475"/>
    </source>
</evidence>
<keyword evidence="2 7" id="KW-0813">Transport</keyword>
<keyword evidence="4 7" id="KW-0812">Transmembrane</keyword>
<evidence type="ECO:0000256" key="1">
    <source>
        <dbReference type="ARBA" id="ARBA00004651"/>
    </source>
</evidence>
<comment type="similarity">
    <text evidence="7">Belongs to the binding-protein-dependent transport system permease family.</text>
</comment>
<dbReference type="PANTHER" id="PTHR43163">
    <property type="entry name" value="DIPEPTIDE TRANSPORT SYSTEM PERMEASE PROTEIN DPPB-RELATED"/>
    <property type="match status" value="1"/>
</dbReference>
<dbReference type="InterPro" id="IPR035906">
    <property type="entry name" value="MetI-like_sf"/>
</dbReference>
<dbReference type="OrthoDB" id="147688at2"/>
<feature type="transmembrane region" description="Helical" evidence="7">
    <location>
        <begin position="101"/>
        <end position="124"/>
    </location>
</feature>
<evidence type="ECO:0000256" key="6">
    <source>
        <dbReference type="ARBA" id="ARBA00023136"/>
    </source>
</evidence>
<dbReference type="RefSeq" id="WP_143938944.1">
    <property type="nucleotide sequence ID" value="NZ_VKKG01000005.1"/>
</dbReference>
<reference evidence="9 10" key="1">
    <citation type="submission" date="2019-07" db="EMBL/GenBank/DDBJ databases">
        <authorList>
            <person name="Zhou L.-Y."/>
        </authorList>
    </citation>
    <scope>NUCLEOTIDE SEQUENCE [LARGE SCALE GENOMIC DNA]</scope>
    <source>
        <strain evidence="9 10">YIM 101269</strain>
    </source>
</reference>
<dbReference type="Pfam" id="PF00528">
    <property type="entry name" value="BPD_transp_1"/>
    <property type="match status" value="1"/>
</dbReference>
<name>A0A553JYF7_9ACTN</name>
<feature type="transmembrane region" description="Helical" evidence="7">
    <location>
        <begin position="136"/>
        <end position="159"/>
    </location>
</feature>